<dbReference type="PROSITE" id="PS51257">
    <property type="entry name" value="PROKAR_LIPOPROTEIN"/>
    <property type="match status" value="1"/>
</dbReference>
<dbReference type="EMBL" id="BMEY01000026">
    <property type="protein sequence ID" value="GGA90354.1"/>
    <property type="molecule type" value="Genomic_DNA"/>
</dbReference>
<evidence type="ECO:0000313" key="1">
    <source>
        <dbReference type="EMBL" id="GGA90354.1"/>
    </source>
</evidence>
<dbReference type="AlphaFoldDB" id="A0A916SA06"/>
<accession>A0A916SA06</accession>
<organism evidence="1 2">
    <name type="scientific">Ornithinibacillus halotolerans</name>
    <dbReference type="NCBI Taxonomy" id="1274357"/>
    <lineage>
        <taxon>Bacteria</taxon>
        <taxon>Bacillati</taxon>
        <taxon>Bacillota</taxon>
        <taxon>Bacilli</taxon>
        <taxon>Bacillales</taxon>
        <taxon>Bacillaceae</taxon>
        <taxon>Ornithinibacillus</taxon>
    </lineage>
</organism>
<comment type="caution">
    <text evidence="1">The sequence shown here is derived from an EMBL/GenBank/DDBJ whole genome shotgun (WGS) entry which is preliminary data.</text>
</comment>
<evidence type="ECO:0000313" key="2">
    <source>
        <dbReference type="Proteomes" id="UP000613512"/>
    </source>
</evidence>
<sequence>MKRGVLFVILFLIISLVGCQNKNLDLTEEIMSIEVYVWKDNSFVTTIEDKEWIDELIEELNKAITHSTADMDYPSPDYKLIFKNAQDEDVFQIGYFIEVVKLGVKGRYVDVYEDVMYKVDLKLP</sequence>
<name>A0A916SA06_9BACI</name>
<dbReference type="RefSeq" id="WP_188386083.1">
    <property type="nucleotide sequence ID" value="NZ_BMEY01000026.1"/>
</dbReference>
<dbReference type="Proteomes" id="UP000613512">
    <property type="component" value="Unassembled WGS sequence"/>
</dbReference>
<reference evidence="1" key="2">
    <citation type="submission" date="2020-09" db="EMBL/GenBank/DDBJ databases">
        <authorList>
            <person name="Sun Q."/>
            <person name="Zhou Y."/>
        </authorList>
    </citation>
    <scope>NUCLEOTIDE SEQUENCE</scope>
    <source>
        <strain evidence="1">CGMCC 1.12408</strain>
    </source>
</reference>
<proteinExistence type="predicted"/>
<reference evidence="1" key="1">
    <citation type="journal article" date="2014" name="Int. J. Syst. Evol. Microbiol.">
        <title>Complete genome sequence of Corynebacterium casei LMG S-19264T (=DSM 44701T), isolated from a smear-ripened cheese.</title>
        <authorList>
            <consortium name="US DOE Joint Genome Institute (JGI-PGF)"/>
            <person name="Walter F."/>
            <person name="Albersmeier A."/>
            <person name="Kalinowski J."/>
            <person name="Ruckert C."/>
        </authorList>
    </citation>
    <scope>NUCLEOTIDE SEQUENCE</scope>
    <source>
        <strain evidence="1">CGMCC 1.12408</strain>
    </source>
</reference>
<keyword evidence="2" id="KW-1185">Reference proteome</keyword>
<protein>
    <submittedName>
        <fullName evidence="1">Uncharacterized protein</fullName>
    </submittedName>
</protein>
<gene>
    <name evidence="1" type="ORF">GCM10008025_36170</name>
</gene>